<dbReference type="EMBL" id="JADEWL010000063">
    <property type="protein sequence ID" value="MBE9214564.1"/>
    <property type="molecule type" value="Genomic_DNA"/>
</dbReference>
<dbReference type="PANTHER" id="PTHR30404">
    <property type="entry name" value="N-ACETYLMURAMOYL-L-ALANINE AMIDASE"/>
    <property type="match status" value="1"/>
</dbReference>
<comment type="caution">
    <text evidence="3">The sequence shown here is derived from an EMBL/GenBank/DDBJ whole genome shotgun (WGS) entry which is preliminary data.</text>
</comment>
<dbReference type="CDD" id="cd02696">
    <property type="entry name" value="MurNAc-LAA"/>
    <property type="match status" value="1"/>
</dbReference>
<reference evidence="3" key="1">
    <citation type="submission" date="2020-10" db="EMBL/GenBank/DDBJ databases">
        <authorList>
            <person name="Castelo-Branco R."/>
            <person name="Eusebio N."/>
            <person name="Adriana R."/>
            <person name="Vieira A."/>
            <person name="Brugerolle De Fraissinette N."/>
            <person name="Rezende De Castro R."/>
            <person name="Schneider M.P."/>
            <person name="Vasconcelos V."/>
            <person name="Leao P.N."/>
        </authorList>
    </citation>
    <scope>NUCLEOTIDE SEQUENCE</scope>
    <source>
        <strain evidence="3">LEGE 06105</strain>
    </source>
</reference>
<evidence type="ECO:0000313" key="4">
    <source>
        <dbReference type="Proteomes" id="UP000620559"/>
    </source>
</evidence>
<organism evidence="3 4">
    <name type="scientific">Plectonema cf. radiosum LEGE 06105</name>
    <dbReference type="NCBI Taxonomy" id="945769"/>
    <lineage>
        <taxon>Bacteria</taxon>
        <taxon>Bacillati</taxon>
        <taxon>Cyanobacteriota</taxon>
        <taxon>Cyanophyceae</taxon>
        <taxon>Oscillatoriophycideae</taxon>
        <taxon>Oscillatoriales</taxon>
        <taxon>Microcoleaceae</taxon>
        <taxon>Plectonema</taxon>
    </lineage>
</organism>
<dbReference type="InterPro" id="IPR050695">
    <property type="entry name" value="N-acetylmuramoyl_amidase_3"/>
</dbReference>
<dbReference type="InterPro" id="IPR002508">
    <property type="entry name" value="MurNAc-LAA_cat"/>
</dbReference>
<feature type="domain" description="MurNAc-LAA" evidence="2">
    <location>
        <begin position="64"/>
        <end position="176"/>
    </location>
</feature>
<dbReference type="GO" id="GO:0009253">
    <property type="term" value="P:peptidoglycan catabolic process"/>
    <property type="evidence" value="ECO:0007669"/>
    <property type="project" value="InterPro"/>
</dbReference>
<dbReference type="PANTHER" id="PTHR30404:SF0">
    <property type="entry name" value="N-ACETYLMURAMOYL-L-ALANINE AMIDASE AMIC"/>
    <property type="match status" value="1"/>
</dbReference>
<dbReference type="SMART" id="SM00646">
    <property type="entry name" value="Ami_3"/>
    <property type="match status" value="1"/>
</dbReference>
<dbReference type="GO" id="GO:0030288">
    <property type="term" value="C:outer membrane-bounded periplasmic space"/>
    <property type="evidence" value="ECO:0007669"/>
    <property type="project" value="TreeGrafter"/>
</dbReference>
<dbReference type="Gene3D" id="3.40.630.40">
    <property type="entry name" value="Zn-dependent exopeptidases"/>
    <property type="match status" value="1"/>
</dbReference>
<dbReference type="AlphaFoldDB" id="A0A8J7FAA2"/>
<dbReference type="SUPFAM" id="SSF53187">
    <property type="entry name" value="Zn-dependent exopeptidases"/>
    <property type="match status" value="1"/>
</dbReference>
<keyword evidence="1" id="KW-0378">Hydrolase</keyword>
<dbReference type="Pfam" id="PF01520">
    <property type="entry name" value="Amidase_3"/>
    <property type="match status" value="1"/>
</dbReference>
<evidence type="ECO:0000313" key="3">
    <source>
        <dbReference type="EMBL" id="MBE9214564.1"/>
    </source>
</evidence>
<evidence type="ECO:0000259" key="2">
    <source>
        <dbReference type="SMART" id="SM00646"/>
    </source>
</evidence>
<protein>
    <submittedName>
        <fullName evidence="3">N-acetylmuramoyl-L-alanine amidase</fullName>
    </submittedName>
</protein>
<name>A0A8J7FAA2_9CYAN</name>
<dbReference type="RefSeq" id="WP_193922488.1">
    <property type="nucleotide sequence ID" value="NZ_JADEWL010000063.1"/>
</dbReference>
<sequence length="191" mass="21195">MRYGIDIGHNSPPDTGAVGGYEDELNLELANKVIVKLALLGHETLIVNPKGRVRSVNESLKIRCENANAAKVERYISFHFNAFNKKARGVEIYYTSTAGMRIAKPVLEEICKLSDSNGRKFTNRGIKKTSLFQVLNGTDAPAILIETCFCDNPEDMEIYRSISSDRVAIAIVKGLTGQDLKLNDQPCLYIE</sequence>
<proteinExistence type="predicted"/>
<accession>A0A8J7FAA2</accession>
<evidence type="ECO:0000256" key="1">
    <source>
        <dbReference type="ARBA" id="ARBA00022801"/>
    </source>
</evidence>
<gene>
    <name evidence="3" type="ORF">IQ247_18135</name>
</gene>
<keyword evidence="4" id="KW-1185">Reference proteome</keyword>
<dbReference type="GO" id="GO:0008745">
    <property type="term" value="F:N-acetylmuramoyl-L-alanine amidase activity"/>
    <property type="evidence" value="ECO:0007669"/>
    <property type="project" value="InterPro"/>
</dbReference>
<dbReference type="Proteomes" id="UP000620559">
    <property type="component" value="Unassembled WGS sequence"/>
</dbReference>